<organism evidence="1 2">
    <name type="scientific">Oligella ureolytica</name>
    <dbReference type="NCBI Taxonomy" id="90244"/>
    <lineage>
        <taxon>Bacteria</taxon>
        <taxon>Pseudomonadati</taxon>
        <taxon>Pseudomonadota</taxon>
        <taxon>Betaproteobacteria</taxon>
        <taxon>Burkholderiales</taxon>
        <taxon>Alcaligenaceae</taxon>
        <taxon>Oligella</taxon>
    </lineage>
</organism>
<dbReference type="Proteomes" id="UP000254603">
    <property type="component" value="Unassembled WGS sequence"/>
</dbReference>
<reference evidence="1 2" key="1">
    <citation type="submission" date="2018-06" db="EMBL/GenBank/DDBJ databases">
        <authorList>
            <consortium name="Pathogen Informatics"/>
            <person name="Doyle S."/>
        </authorList>
    </citation>
    <scope>NUCLEOTIDE SEQUENCE [LARGE SCALE GENOMIC DNA]</scope>
    <source>
        <strain evidence="1 2">NCTC11997</strain>
    </source>
</reference>
<evidence type="ECO:0000313" key="2">
    <source>
        <dbReference type="Proteomes" id="UP000254603"/>
    </source>
</evidence>
<dbReference type="EMBL" id="UGSB01000001">
    <property type="protein sequence ID" value="SUA56929.1"/>
    <property type="molecule type" value="Genomic_DNA"/>
</dbReference>
<dbReference type="AlphaFoldDB" id="A0A378XH84"/>
<gene>
    <name evidence="1" type="ORF">NCTC11997_02222</name>
</gene>
<accession>A0A378XH84</accession>
<protein>
    <submittedName>
        <fullName evidence="1">Uncharacterized conserved protein</fullName>
    </submittedName>
</protein>
<name>A0A378XH84_9BURK</name>
<proteinExistence type="predicted"/>
<sequence>MTSKFNARRALFVLTLCMLGYLLWPQERVKISFEDSFCYLEDTTFILHWRHSVELQDWQEYYQLSSGNLFLSASYMQTFGAGTPSSGNVIEAPEGYVGLASEVVLPSLHWIVSRNMQGKLITSNGTWTIYNQVPDYTEITIQPSRVARIIFWLGNNCYDYGYFSDDYHEQSENS</sequence>
<dbReference type="STRING" id="1122619.GCA_000373745_00743"/>
<dbReference type="InterPro" id="IPR015001">
    <property type="entry name" value="DUF1850"/>
</dbReference>
<evidence type="ECO:0000313" key="1">
    <source>
        <dbReference type="EMBL" id="SUA56929.1"/>
    </source>
</evidence>
<dbReference type="RefSeq" id="WP_018573922.1">
    <property type="nucleotide sequence ID" value="NZ_CP065725.1"/>
</dbReference>
<dbReference type="Pfam" id="PF08905">
    <property type="entry name" value="DUF1850"/>
    <property type="match status" value="1"/>
</dbReference>